<comment type="caution">
    <text evidence="1">The sequence shown here is derived from an EMBL/GenBank/DDBJ whole genome shotgun (WGS) entry which is preliminary data.</text>
</comment>
<name>A0A7V8NN41_9BACT</name>
<gene>
    <name evidence="1" type="ORF">HRJ53_05330</name>
</gene>
<evidence type="ECO:0000313" key="2">
    <source>
        <dbReference type="Proteomes" id="UP000567293"/>
    </source>
</evidence>
<keyword evidence="2" id="KW-1185">Reference proteome</keyword>
<proteinExistence type="predicted"/>
<protein>
    <submittedName>
        <fullName evidence="1">Uncharacterized protein</fullName>
    </submittedName>
</protein>
<accession>A0A7V8NN41</accession>
<dbReference type="Proteomes" id="UP000567293">
    <property type="component" value="Unassembled WGS sequence"/>
</dbReference>
<sequence length="90" mass="10611">MSRLEEFGRRIDEEVAKLKRIHNFEDIGKRVDEEVTRLKAFVQEDITPETEKRMTQFLREVSEKLTEAASWLEQRNAARNSQKAEKSSKS</sequence>
<reference evidence="1" key="1">
    <citation type="submission" date="2020-06" db="EMBL/GenBank/DDBJ databases">
        <title>Legume-microbial interactions unlock mineral nutrients during tropical forest succession.</title>
        <authorList>
            <person name="Epihov D.Z."/>
        </authorList>
    </citation>
    <scope>NUCLEOTIDE SEQUENCE [LARGE SCALE GENOMIC DNA]</scope>
    <source>
        <strain evidence="1">Pan2503</strain>
    </source>
</reference>
<evidence type="ECO:0000313" key="1">
    <source>
        <dbReference type="EMBL" id="MBA0084398.1"/>
    </source>
</evidence>
<dbReference type="AlphaFoldDB" id="A0A7V8NN41"/>
<organism evidence="1 2">
    <name type="scientific">Candidatus Acidiferrum panamense</name>
    <dbReference type="NCBI Taxonomy" id="2741543"/>
    <lineage>
        <taxon>Bacteria</taxon>
        <taxon>Pseudomonadati</taxon>
        <taxon>Acidobacteriota</taxon>
        <taxon>Terriglobia</taxon>
        <taxon>Candidatus Acidiferrales</taxon>
        <taxon>Candidatus Acidiferrum</taxon>
    </lineage>
</organism>
<dbReference type="EMBL" id="JACDQQ010000517">
    <property type="protein sequence ID" value="MBA0084398.1"/>
    <property type="molecule type" value="Genomic_DNA"/>
</dbReference>